<keyword evidence="10" id="KW-0961">Cell wall biogenesis/degradation</keyword>
<reference evidence="14 15" key="1">
    <citation type="submission" date="2017-05" db="EMBL/GenBank/DDBJ databases">
        <authorList>
            <person name="Varghese N."/>
            <person name="Submissions S."/>
        </authorList>
    </citation>
    <scope>NUCLEOTIDE SEQUENCE [LARGE SCALE GENOMIC DNA]</scope>
    <source>
        <strain evidence="14 15">DSM 21342</strain>
    </source>
</reference>
<evidence type="ECO:0000313" key="14">
    <source>
        <dbReference type="EMBL" id="SMO64257.1"/>
    </source>
</evidence>
<feature type="transmembrane region" description="Helical" evidence="13">
    <location>
        <begin position="12"/>
        <end position="35"/>
    </location>
</feature>
<dbReference type="GO" id="GO:0051301">
    <property type="term" value="P:cell division"/>
    <property type="evidence" value="ECO:0007669"/>
    <property type="project" value="InterPro"/>
</dbReference>
<feature type="transmembrane region" description="Helical" evidence="13">
    <location>
        <begin position="187"/>
        <end position="220"/>
    </location>
</feature>
<evidence type="ECO:0000256" key="4">
    <source>
        <dbReference type="ARBA" id="ARBA00022679"/>
    </source>
</evidence>
<dbReference type="GO" id="GO:0009252">
    <property type="term" value="P:peptidoglycan biosynthetic process"/>
    <property type="evidence" value="ECO:0007669"/>
    <property type="project" value="UniProtKB-KW"/>
</dbReference>
<evidence type="ECO:0000256" key="6">
    <source>
        <dbReference type="ARBA" id="ARBA00022960"/>
    </source>
</evidence>
<evidence type="ECO:0000256" key="3">
    <source>
        <dbReference type="ARBA" id="ARBA00022676"/>
    </source>
</evidence>
<dbReference type="GO" id="GO:0016757">
    <property type="term" value="F:glycosyltransferase activity"/>
    <property type="evidence" value="ECO:0007669"/>
    <property type="project" value="UniProtKB-KW"/>
</dbReference>
<dbReference type="GO" id="GO:0071555">
    <property type="term" value="P:cell wall organization"/>
    <property type="evidence" value="ECO:0007669"/>
    <property type="project" value="UniProtKB-KW"/>
</dbReference>
<feature type="transmembrane region" description="Helical" evidence="13">
    <location>
        <begin position="327"/>
        <end position="348"/>
    </location>
</feature>
<dbReference type="Pfam" id="PF01098">
    <property type="entry name" value="FTSW_RODA_SPOVE"/>
    <property type="match status" value="2"/>
</dbReference>
<evidence type="ECO:0000256" key="8">
    <source>
        <dbReference type="ARBA" id="ARBA00022989"/>
    </source>
</evidence>
<comment type="subcellular location">
    <subcellularLocation>
        <location evidence="1">Membrane</location>
        <topology evidence="1">Multi-pass membrane protein</topology>
    </subcellularLocation>
</comment>
<dbReference type="OrthoDB" id="9768187at2"/>
<dbReference type="NCBIfam" id="TIGR02210">
    <property type="entry name" value="rodA_shape"/>
    <property type="match status" value="1"/>
</dbReference>
<keyword evidence="4" id="KW-0808">Transferase</keyword>
<evidence type="ECO:0000256" key="9">
    <source>
        <dbReference type="ARBA" id="ARBA00023136"/>
    </source>
</evidence>
<keyword evidence="5 13" id="KW-0812">Transmembrane</keyword>
<keyword evidence="3" id="KW-0328">Glycosyltransferase</keyword>
<feature type="transmembrane region" description="Helical" evidence="13">
    <location>
        <begin position="79"/>
        <end position="101"/>
    </location>
</feature>
<gene>
    <name evidence="14" type="ORF">SAMN06265350_10520</name>
</gene>
<feature type="transmembrane region" description="Helical" evidence="13">
    <location>
        <begin position="360"/>
        <end position="387"/>
    </location>
</feature>
<dbReference type="GO" id="GO:0032153">
    <property type="term" value="C:cell division site"/>
    <property type="evidence" value="ECO:0007669"/>
    <property type="project" value="TreeGrafter"/>
</dbReference>
<evidence type="ECO:0000256" key="11">
    <source>
        <dbReference type="ARBA" id="ARBA00032370"/>
    </source>
</evidence>
<feature type="transmembrane region" description="Helical" evidence="13">
    <location>
        <begin position="232"/>
        <end position="254"/>
    </location>
</feature>
<dbReference type="AlphaFoldDB" id="A0A521CXT4"/>
<dbReference type="EMBL" id="FXSZ01000005">
    <property type="protein sequence ID" value="SMO64257.1"/>
    <property type="molecule type" value="Genomic_DNA"/>
</dbReference>
<dbReference type="PANTHER" id="PTHR30474">
    <property type="entry name" value="CELL CYCLE PROTEIN"/>
    <property type="match status" value="1"/>
</dbReference>
<evidence type="ECO:0000256" key="10">
    <source>
        <dbReference type="ARBA" id="ARBA00023316"/>
    </source>
</evidence>
<keyword evidence="8 13" id="KW-1133">Transmembrane helix</keyword>
<protein>
    <recommendedName>
        <fullName evidence="12">Cell wall polymerase</fullName>
    </recommendedName>
    <alternativeName>
        <fullName evidence="11">Peptidoglycan polymerase</fullName>
    </alternativeName>
</protein>
<evidence type="ECO:0000256" key="7">
    <source>
        <dbReference type="ARBA" id="ARBA00022984"/>
    </source>
</evidence>
<dbReference type="PROSITE" id="PS00428">
    <property type="entry name" value="FTSW_RODA_SPOVE"/>
    <property type="match status" value="1"/>
</dbReference>
<dbReference type="InterPro" id="IPR018365">
    <property type="entry name" value="Cell_cycle_FtsW-rel_CS"/>
</dbReference>
<feature type="transmembrane region" description="Helical" evidence="13">
    <location>
        <begin position="393"/>
        <end position="414"/>
    </location>
</feature>
<feature type="transmembrane region" description="Helical" evidence="13">
    <location>
        <begin position="55"/>
        <end position="72"/>
    </location>
</feature>
<keyword evidence="6" id="KW-0133">Cell shape</keyword>
<dbReference type="Proteomes" id="UP000315971">
    <property type="component" value="Unassembled WGS sequence"/>
</dbReference>
<sequence>MNNNRQQTSPFYNVDWTTIAIYIALVLIGWLNIYAAVFDVEHSSIFDITRNYGKQLIWIGTSGIIITAILLIDSKFFNFSAYGFYGITIILLVAVLFVGKLVGGNRAWFEFGSFRLQPAEFAKVAACLSLARFLGSNNIKLTDFKDQLKSFSIIFFPVALILLQPDMGSALVFFSFFLVLYREGLPSFYLIFGFCTAVLFVLALLMPIAYILSALALVAAYFLWNNRRTKKYYFLIIASFILSIIVVTGVNYVFNNVLMPHQRDRIDLLLGRKVDPKGIGYNVNQSKIAIGSGQFLGKGFLKGTQTKYDFVPEQSTDFIFCTVGEEWGFVGATVVLGLYTALLMRIIQLAERQRSTFSRVYGYGVASIIFFHIFINVGMTIGIIPVIGIPLPFISYGGSSLWSFTILLFVLIKLDTNRNGIIR</sequence>
<evidence type="ECO:0000256" key="2">
    <source>
        <dbReference type="ARBA" id="ARBA00022475"/>
    </source>
</evidence>
<evidence type="ECO:0000256" key="13">
    <source>
        <dbReference type="SAM" id="Phobius"/>
    </source>
</evidence>
<keyword evidence="15" id="KW-1185">Reference proteome</keyword>
<dbReference type="GO" id="GO:0015648">
    <property type="term" value="F:lipid-linked peptidoglycan transporter activity"/>
    <property type="evidence" value="ECO:0007669"/>
    <property type="project" value="TreeGrafter"/>
</dbReference>
<dbReference type="GO" id="GO:0008360">
    <property type="term" value="P:regulation of cell shape"/>
    <property type="evidence" value="ECO:0007669"/>
    <property type="project" value="UniProtKB-KW"/>
</dbReference>
<dbReference type="InterPro" id="IPR011923">
    <property type="entry name" value="RodA/MrdB"/>
</dbReference>
<feature type="transmembrane region" description="Helical" evidence="13">
    <location>
        <begin position="151"/>
        <end position="181"/>
    </location>
</feature>
<name>A0A521CXT4_9SPHI</name>
<organism evidence="14 15">
    <name type="scientific">Solitalea koreensis</name>
    <dbReference type="NCBI Taxonomy" id="543615"/>
    <lineage>
        <taxon>Bacteria</taxon>
        <taxon>Pseudomonadati</taxon>
        <taxon>Bacteroidota</taxon>
        <taxon>Sphingobacteriia</taxon>
        <taxon>Sphingobacteriales</taxon>
        <taxon>Sphingobacteriaceae</taxon>
        <taxon>Solitalea</taxon>
    </lineage>
</organism>
<dbReference type="NCBIfam" id="NF037961">
    <property type="entry name" value="RodA_shape"/>
    <property type="match status" value="1"/>
</dbReference>
<evidence type="ECO:0000256" key="5">
    <source>
        <dbReference type="ARBA" id="ARBA00022692"/>
    </source>
</evidence>
<dbReference type="RefSeq" id="WP_142603478.1">
    <property type="nucleotide sequence ID" value="NZ_FXSZ01000005.1"/>
</dbReference>
<dbReference type="InterPro" id="IPR001182">
    <property type="entry name" value="FtsW/RodA"/>
</dbReference>
<keyword evidence="2" id="KW-1003">Cell membrane</keyword>
<accession>A0A521CXT4</accession>
<evidence type="ECO:0000256" key="1">
    <source>
        <dbReference type="ARBA" id="ARBA00004141"/>
    </source>
</evidence>
<evidence type="ECO:0000313" key="15">
    <source>
        <dbReference type="Proteomes" id="UP000315971"/>
    </source>
</evidence>
<proteinExistence type="predicted"/>
<dbReference type="PANTHER" id="PTHR30474:SF1">
    <property type="entry name" value="PEPTIDOGLYCAN GLYCOSYLTRANSFERASE MRDB"/>
    <property type="match status" value="1"/>
</dbReference>
<keyword evidence="7" id="KW-0573">Peptidoglycan synthesis</keyword>
<evidence type="ECO:0000256" key="12">
    <source>
        <dbReference type="ARBA" id="ARBA00033270"/>
    </source>
</evidence>
<dbReference type="GO" id="GO:0005886">
    <property type="term" value="C:plasma membrane"/>
    <property type="evidence" value="ECO:0007669"/>
    <property type="project" value="TreeGrafter"/>
</dbReference>
<keyword evidence="9 13" id="KW-0472">Membrane</keyword>